<feature type="compositionally biased region" description="Basic and acidic residues" evidence="1">
    <location>
        <begin position="54"/>
        <end position="66"/>
    </location>
</feature>
<protein>
    <submittedName>
        <fullName evidence="2">Uncharacterized protein</fullName>
    </submittedName>
</protein>
<name>W1PT38_AMBTC</name>
<feature type="region of interest" description="Disordered" evidence="1">
    <location>
        <begin position="54"/>
        <end position="85"/>
    </location>
</feature>
<evidence type="ECO:0000313" key="2">
    <source>
        <dbReference type="EMBL" id="ERN10881.1"/>
    </source>
</evidence>
<dbReference type="EMBL" id="KI392771">
    <property type="protein sequence ID" value="ERN10881.1"/>
    <property type="molecule type" value="Genomic_DNA"/>
</dbReference>
<dbReference type="Gramene" id="ERN10881">
    <property type="protein sequence ID" value="ERN10881"/>
    <property type="gene ID" value="AMTR_s00167p00039280"/>
</dbReference>
<reference evidence="3" key="1">
    <citation type="journal article" date="2013" name="Science">
        <title>The Amborella genome and the evolution of flowering plants.</title>
        <authorList>
            <consortium name="Amborella Genome Project"/>
        </authorList>
    </citation>
    <scope>NUCLEOTIDE SEQUENCE [LARGE SCALE GENOMIC DNA]</scope>
</reference>
<proteinExistence type="predicted"/>
<accession>W1PT38</accession>
<evidence type="ECO:0000256" key="1">
    <source>
        <dbReference type="SAM" id="MobiDB-lite"/>
    </source>
</evidence>
<dbReference type="HOGENOM" id="CLU_1899051_0_0_1"/>
<evidence type="ECO:0000313" key="3">
    <source>
        <dbReference type="Proteomes" id="UP000017836"/>
    </source>
</evidence>
<sequence length="134" mass="14957">MIVRGGEGAWLQEAEVVEDRGGDSREQRGGEVRTAAGCSRLDVSCSRAEMKVTREESGVDGTEKDGAQGLRKRNSGEIRWLNGATKKKKERAAKVGEEAKMGWLAAATRWLRLIAGERRWKPRKREAINCWSGW</sequence>
<dbReference type="AlphaFoldDB" id="W1PT38"/>
<keyword evidence="3" id="KW-1185">Reference proteome</keyword>
<organism evidence="2 3">
    <name type="scientific">Amborella trichopoda</name>
    <dbReference type="NCBI Taxonomy" id="13333"/>
    <lineage>
        <taxon>Eukaryota</taxon>
        <taxon>Viridiplantae</taxon>
        <taxon>Streptophyta</taxon>
        <taxon>Embryophyta</taxon>
        <taxon>Tracheophyta</taxon>
        <taxon>Spermatophyta</taxon>
        <taxon>Magnoliopsida</taxon>
        <taxon>Amborellales</taxon>
        <taxon>Amborellaceae</taxon>
        <taxon>Amborella</taxon>
    </lineage>
</organism>
<dbReference type="Proteomes" id="UP000017836">
    <property type="component" value="Unassembled WGS sequence"/>
</dbReference>
<gene>
    <name evidence="2" type="ORF">AMTR_s00167p00039280</name>
</gene>